<name>A0A8S0VLS0_OLEEU</name>
<evidence type="ECO:0000313" key="1">
    <source>
        <dbReference type="EMBL" id="CAA3032881.1"/>
    </source>
</evidence>
<accession>A0A8S0VLS0</accession>
<reference evidence="1 2" key="1">
    <citation type="submission" date="2019-12" db="EMBL/GenBank/DDBJ databases">
        <authorList>
            <person name="Alioto T."/>
            <person name="Alioto T."/>
            <person name="Gomez Garrido J."/>
        </authorList>
    </citation>
    <scope>NUCLEOTIDE SEQUENCE [LARGE SCALE GENOMIC DNA]</scope>
</reference>
<dbReference type="Gramene" id="OE9A083962T1">
    <property type="protein sequence ID" value="OE9A083962C1"/>
    <property type="gene ID" value="OE9A083962"/>
</dbReference>
<protein>
    <submittedName>
        <fullName evidence="1">Uncharacterized protein</fullName>
    </submittedName>
</protein>
<dbReference type="AlphaFoldDB" id="A0A8S0VLS0"/>
<comment type="caution">
    <text evidence="1">The sequence shown here is derived from an EMBL/GenBank/DDBJ whole genome shotgun (WGS) entry which is preliminary data.</text>
</comment>
<dbReference type="Proteomes" id="UP000594638">
    <property type="component" value="Unassembled WGS sequence"/>
</dbReference>
<dbReference type="EMBL" id="CACTIH010009724">
    <property type="protein sequence ID" value="CAA3032881.1"/>
    <property type="molecule type" value="Genomic_DNA"/>
</dbReference>
<proteinExistence type="predicted"/>
<feature type="non-terminal residue" evidence="1">
    <location>
        <position position="103"/>
    </location>
</feature>
<organism evidence="1 2">
    <name type="scientific">Olea europaea subsp. europaea</name>
    <dbReference type="NCBI Taxonomy" id="158383"/>
    <lineage>
        <taxon>Eukaryota</taxon>
        <taxon>Viridiplantae</taxon>
        <taxon>Streptophyta</taxon>
        <taxon>Embryophyta</taxon>
        <taxon>Tracheophyta</taxon>
        <taxon>Spermatophyta</taxon>
        <taxon>Magnoliopsida</taxon>
        <taxon>eudicotyledons</taxon>
        <taxon>Gunneridae</taxon>
        <taxon>Pentapetalae</taxon>
        <taxon>asterids</taxon>
        <taxon>lamiids</taxon>
        <taxon>Lamiales</taxon>
        <taxon>Oleaceae</taxon>
        <taxon>Oleeae</taxon>
        <taxon>Olea</taxon>
    </lineage>
</organism>
<sequence length="103" mass="11172">MAETTPKVVASGSAAEELIPKLSTLERKYGGNIPPAVMAEYITKFASIPTNTPGYADVLADYLATQLRLESDKVKFQKGMNEVDNTIVNLPQSNVTTVKLNEL</sequence>
<keyword evidence="2" id="KW-1185">Reference proteome</keyword>
<evidence type="ECO:0000313" key="2">
    <source>
        <dbReference type="Proteomes" id="UP000594638"/>
    </source>
</evidence>
<gene>
    <name evidence="1" type="ORF">OLEA9_A083962</name>
</gene>